<feature type="transmembrane region" description="Helical" evidence="6">
    <location>
        <begin position="6"/>
        <end position="28"/>
    </location>
</feature>
<keyword evidence="2" id="KW-0488">Methylation</keyword>
<dbReference type="EMBL" id="MHTO01000020">
    <property type="protein sequence ID" value="OHA62107.1"/>
    <property type="molecule type" value="Genomic_DNA"/>
</dbReference>
<evidence type="ECO:0000256" key="2">
    <source>
        <dbReference type="ARBA" id="ARBA00022481"/>
    </source>
</evidence>
<protein>
    <recommendedName>
        <fullName evidence="9">Type II secretion system protein GspG C-terminal domain-containing protein</fullName>
    </recommendedName>
</protein>
<evidence type="ECO:0000256" key="1">
    <source>
        <dbReference type="ARBA" id="ARBA00004167"/>
    </source>
</evidence>
<evidence type="ECO:0000256" key="4">
    <source>
        <dbReference type="ARBA" id="ARBA00022989"/>
    </source>
</evidence>
<dbReference type="InterPro" id="IPR000983">
    <property type="entry name" value="Bac_GSPG_pilin"/>
</dbReference>
<name>A0A1G2QNX4_9BACT</name>
<proteinExistence type="predicted"/>
<dbReference type="PANTHER" id="PTHR30093:SF44">
    <property type="entry name" value="TYPE II SECRETION SYSTEM CORE PROTEIN G"/>
    <property type="match status" value="1"/>
</dbReference>
<evidence type="ECO:0000256" key="5">
    <source>
        <dbReference type="ARBA" id="ARBA00023136"/>
    </source>
</evidence>
<dbReference type="Pfam" id="PF07963">
    <property type="entry name" value="N_methyl"/>
    <property type="match status" value="1"/>
</dbReference>
<dbReference type="PANTHER" id="PTHR30093">
    <property type="entry name" value="GENERAL SECRETION PATHWAY PROTEIN G"/>
    <property type="match status" value="1"/>
</dbReference>
<dbReference type="GO" id="GO:0015628">
    <property type="term" value="P:protein secretion by the type II secretion system"/>
    <property type="evidence" value="ECO:0007669"/>
    <property type="project" value="InterPro"/>
</dbReference>
<dbReference type="InterPro" id="IPR012902">
    <property type="entry name" value="N_methyl_site"/>
</dbReference>
<evidence type="ECO:0000256" key="3">
    <source>
        <dbReference type="ARBA" id="ARBA00022692"/>
    </source>
</evidence>
<evidence type="ECO:0000313" key="8">
    <source>
        <dbReference type="Proteomes" id="UP000179245"/>
    </source>
</evidence>
<evidence type="ECO:0000313" key="7">
    <source>
        <dbReference type="EMBL" id="OHA62107.1"/>
    </source>
</evidence>
<dbReference type="GO" id="GO:0016020">
    <property type="term" value="C:membrane"/>
    <property type="evidence" value="ECO:0007669"/>
    <property type="project" value="UniProtKB-SubCell"/>
</dbReference>
<dbReference type="Proteomes" id="UP000179245">
    <property type="component" value="Unassembled WGS sequence"/>
</dbReference>
<evidence type="ECO:0000256" key="6">
    <source>
        <dbReference type="SAM" id="Phobius"/>
    </source>
</evidence>
<dbReference type="InterPro" id="IPR045584">
    <property type="entry name" value="Pilin-like"/>
</dbReference>
<gene>
    <name evidence="7" type="ORF">A2117_00595</name>
</gene>
<keyword evidence="5 6" id="KW-0472">Membrane</keyword>
<accession>A0A1G2QNX4</accession>
<dbReference type="Gene3D" id="3.30.700.10">
    <property type="entry name" value="Glycoprotein, Type 4 Pilin"/>
    <property type="match status" value="1"/>
</dbReference>
<organism evidence="7 8">
    <name type="scientific">Candidatus Wildermuthbacteria bacterium GWA2_46_15</name>
    <dbReference type="NCBI Taxonomy" id="1802443"/>
    <lineage>
        <taxon>Bacteria</taxon>
        <taxon>Candidatus Wildermuthiibacteriota</taxon>
    </lineage>
</organism>
<comment type="caution">
    <text evidence="7">The sequence shown here is derived from an EMBL/GenBank/DDBJ whole genome shotgun (WGS) entry which is preliminary data.</text>
</comment>
<keyword evidence="4 6" id="KW-1133">Transmembrane helix</keyword>
<dbReference type="SUPFAM" id="SSF54523">
    <property type="entry name" value="Pili subunits"/>
    <property type="match status" value="1"/>
</dbReference>
<dbReference type="PRINTS" id="PR00813">
    <property type="entry name" value="BCTERIALGSPG"/>
</dbReference>
<evidence type="ECO:0008006" key="9">
    <source>
        <dbReference type="Google" id="ProtNLM"/>
    </source>
</evidence>
<dbReference type="AlphaFoldDB" id="A0A1G2QNX4"/>
<dbReference type="PROSITE" id="PS00409">
    <property type="entry name" value="PROKAR_NTER_METHYL"/>
    <property type="match status" value="1"/>
</dbReference>
<keyword evidence="3 6" id="KW-0812">Transmembrane</keyword>
<dbReference type="NCBIfam" id="TIGR02532">
    <property type="entry name" value="IV_pilin_GFxxxE"/>
    <property type="match status" value="1"/>
</dbReference>
<sequence length="141" mass="15290">MSKKKGFTLIELLIVIAIIGVLASIVLVSMGGARAKARDAVRQADMRQVGSAMELYYGDLDKYLQGASAPTAIGTYMLVVPKDPKTKASYGWVDNSLDDQKFCLYGTMENKGTCTTTRYYAVSHKGTAENCDTTSWTVACP</sequence>
<dbReference type="GO" id="GO:0015627">
    <property type="term" value="C:type II protein secretion system complex"/>
    <property type="evidence" value="ECO:0007669"/>
    <property type="project" value="InterPro"/>
</dbReference>
<comment type="subcellular location">
    <subcellularLocation>
        <location evidence="1">Membrane</location>
        <topology evidence="1">Single-pass membrane protein</topology>
    </subcellularLocation>
</comment>
<reference evidence="7 8" key="1">
    <citation type="journal article" date="2016" name="Nat. Commun.">
        <title>Thousands of microbial genomes shed light on interconnected biogeochemical processes in an aquifer system.</title>
        <authorList>
            <person name="Anantharaman K."/>
            <person name="Brown C.T."/>
            <person name="Hug L.A."/>
            <person name="Sharon I."/>
            <person name="Castelle C.J."/>
            <person name="Probst A.J."/>
            <person name="Thomas B.C."/>
            <person name="Singh A."/>
            <person name="Wilkins M.J."/>
            <person name="Karaoz U."/>
            <person name="Brodie E.L."/>
            <person name="Williams K.H."/>
            <person name="Hubbard S.S."/>
            <person name="Banfield J.F."/>
        </authorList>
    </citation>
    <scope>NUCLEOTIDE SEQUENCE [LARGE SCALE GENOMIC DNA]</scope>
</reference>
<dbReference type="STRING" id="1802443.A2117_00595"/>